<name>A0A1V9XL92_9ACAR</name>
<organism evidence="1 2">
    <name type="scientific">Tropilaelaps mercedesae</name>
    <dbReference type="NCBI Taxonomy" id="418985"/>
    <lineage>
        <taxon>Eukaryota</taxon>
        <taxon>Metazoa</taxon>
        <taxon>Ecdysozoa</taxon>
        <taxon>Arthropoda</taxon>
        <taxon>Chelicerata</taxon>
        <taxon>Arachnida</taxon>
        <taxon>Acari</taxon>
        <taxon>Parasitiformes</taxon>
        <taxon>Mesostigmata</taxon>
        <taxon>Gamasina</taxon>
        <taxon>Dermanyssoidea</taxon>
        <taxon>Laelapidae</taxon>
        <taxon>Tropilaelaps</taxon>
    </lineage>
</organism>
<sequence length="70" mass="8391">MDEAERVRLEHREKLKHEVRKRLEEASKKKKASGFLTAERKKKLKKLLREANQAAVLRELERKTVLRKKV</sequence>
<gene>
    <name evidence="1" type="ORF">BIW11_09258</name>
</gene>
<dbReference type="AlphaFoldDB" id="A0A1V9XL92"/>
<reference evidence="1 2" key="1">
    <citation type="journal article" date="2017" name="Gigascience">
        <title>Draft genome of the honey bee ectoparasitic mite, Tropilaelaps mercedesae, is shaped by the parasitic life history.</title>
        <authorList>
            <person name="Dong X."/>
            <person name="Armstrong S.D."/>
            <person name="Xia D."/>
            <person name="Makepeace B.L."/>
            <person name="Darby A.C."/>
            <person name="Kadowaki T."/>
        </authorList>
    </citation>
    <scope>NUCLEOTIDE SEQUENCE [LARGE SCALE GENOMIC DNA]</scope>
    <source>
        <strain evidence="1">Wuxi-XJTLU</strain>
    </source>
</reference>
<dbReference type="STRING" id="418985.A0A1V9XL92"/>
<accession>A0A1V9XL92</accession>
<dbReference type="InParanoid" id="A0A1V9XL92"/>
<proteinExistence type="predicted"/>
<keyword evidence="2" id="KW-1185">Reference proteome</keyword>
<evidence type="ECO:0000313" key="1">
    <source>
        <dbReference type="EMBL" id="OQR74163.1"/>
    </source>
</evidence>
<dbReference type="Proteomes" id="UP000192247">
    <property type="component" value="Unassembled WGS sequence"/>
</dbReference>
<dbReference type="EMBL" id="MNPL01008588">
    <property type="protein sequence ID" value="OQR74163.1"/>
    <property type="molecule type" value="Genomic_DNA"/>
</dbReference>
<feature type="non-terminal residue" evidence="1">
    <location>
        <position position="70"/>
    </location>
</feature>
<comment type="caution">
    <text evidence="1">The sequence shown here is derived from an EMBL/GenBank/DDBJ whole genome shotgun (WGS) entry which is preliminary data.</text>
</comment>
<evidence type="ECO:0000313" key="2">
    <source>
        <dbReference type="Proteomes" id="UP000192247"/>
    </source>
</evidence>
<protein>
    <submittedName>
        <fullName evidence="1">Troponin domain containing protein-like</fullName>
    </submittedName>
</protein>